<feature type="signal peptide" evidence="2">
    <location>
        <begin position="1"/>
        <end position="18"/>
    </location>
</feature>
<evidence type="ECO:0000256" key="1">
    <source>
        <dbReference type="ARBA" id="ARBA00022729"/>
    </source>
</evidence>
<gene>
    <name evidence="3" type="ORF">SAMN05444164_2958</name>
</gene>
<dbReference type="AlphaFoldDB" id="A0A1H4VZZ2"/>
<dbReference type="Gene3D" id="3.40.190.170">
    <property type="entry name" value="Bacterial extracellular solute-binding protein, family 7"/>
    <property type="match status" value="1"/>
</dbReference>
<dbReference type="InterPro" id="IPR038404">
    <property type="entry name" value="TRAP_DctP_sf"/>
</dbReference>
<name>A0A1H4VZZ2_9BRAD</name>
<dbReference type="RefSeq" id="WP_092116317.1">
    <property type="nucleotide sequence ID" value="NZ_FNTH01000001.1"/>
</dbReference>
<sequence length="323" mass="34597">MAALLIGSTVFFSAPASAQVAWQMATEYPRSNISGVGLAKFAELVSARTNGYVTVRNAFDNELKISSGEMLRAAQEGRIAGGDAFAGPLEASDPVFGLPSLPFVVQSIEAARSINARARPLYEKALAAHGLKLLYVTIWPSTGLWSVQPISTPADLRSIAARTYDYNSAEVMRAVGATAEYLPFNEAIAKVRSHELNAILTSGDGGAGRKLWQDLPHFTAINYAIPISIAFVRTDAFEALPESVQRQVMQVAAETEQSQFQLLANRTAENYARMRANGVEIAEPAPAPVLAALKQGASAPIAMWKAKAPPEAVAIVERALQQQ</sequence>
<evidence type="ECO:0000313" key="4">
    <source>
        <dbReference type="Proteomes" id="UP000198992"/>
    </source>
</evidence>
<protein>
    <submittedName>
        <fullName evidence="3">TRAP-type C4-dicarboxylate transport system, substrate-binding protein</fullName>
    </submittedName>
</protein>
<feature type="chain" id="PRO_5011496630" evidence="2">
    <location>
        <begin position="19"/>
        <end position="323"/>
    </location>
</feature>
<dbReference type="Pfam" id="PF03480">
    <property type="entry name" value="DctP"/>
    <property type="match status" value="1"/>
</dbReference>
<keyword evidence="1 2" id="KW-0732">Signal</keyword>
<dbReference type="EMBL" id="FNTH01000001">
    <property type="protein sequence ID" value="SEC86647.1"/>
    <property type="molecule type" value="Genomic_DNA"/>
</dbReference>
<dbReference type="Proteomes" id="UP000198992">
    <property type="component" value="Unassembled WGS sequence"/>
</dbReference>
<evidence type="ECO:0000313" key="3">
    <source>
        <dbReference type="EMBL" id="SEC86647.1"/>
    </source>
</evidence>
<dbReference type="OrthoDB" id="9783941at2"/>
<organism evidence="3 4">
    <name type="scientific">Bradyrhizobium erythrophlei</name>
    <dbReference type="NCBI Taxonomy" id="1437360"/>
    <lineage>
        <taxon>Bacteria</taxon>
        <taxon>Pseudomonadati</taxon>
        <taxon>Pseudomonadota</taxon>
        <taxon>Alphaproteobacteria</taxon>
        <taxon>Hyphomicrobiales</taxon>
        <taxon>Nitrobacteraceae</taxon>
        <taxon>Bradyrhizobium</taxon>
    </lineage>
</organism>
<dbReference type="NCBIfam" id="NF037995">
    <property type="entry name" value="TRAP_S1"/>
    <property type="match status" value="1"/>
</dbReference>
<accession>A0A1H4VZZ2</accession>
<proteinExistence type="predicted"/>
<reference evidence="3 4" key="1">
    <citation type="submission" date="2016-10" db="EMBL/GenBank/DDBJ databases">
        <authorList>
            <person name="de Groot N.N."/>
        </authorList>
    </citation>
    <scope>NUCLEOTIDE SEQUENCE [LARGE SCALE GENOMIC DNA]</scope>
    <source>
        <strain evidence="3 4">MT12</strain>
    </source>
</reference>
<dbReference type="CDD" id="cd13602">
    <property type="entry name" value="PBP2_TRAP_BpDctp6_7"/>
    <property type="match status" value="1"/>
</dbReference>
<evidence type="ECO:0000256" key="2">
    <source>
        <dbReference type="SAM" id="SignalP"/>
    </source>
</evidence>
<dbReference type="GO" id="GO:0055085">
    <property type="term" value="P:transmembrane transport"/>
    <property type="evidence" value="ECO:0007669"/>
    <property type="project" value="InterPro"/>
</dbReference>
<dbReference type="InterPro" id="IPR018389">
    <property type="entry name" value="DctP_fam"/>
</dbReference>
<dbReference type="PANTHER" id="PTHR33376">
    <property type="match status" value="1"/>
</dbReference>
<dbReference type="PANTHER" id="PTHR33376:SF4">
    <property type="entry name" value="SIALIC ACID-BINDING PERIPLASMIC PROTEIN SIAP"/>
    <property type="match status" value="1"/>
</dbReference>